<keyword evidence="4 5" id="KW-0472">Membrane</keyword>
<feature type="transmembrane region" description="Helical" evidence="5">
    <location>
        <begin position="45"/>
        <end position="65"/>
    </location>
</feature>
<dbReference type="InterPro" id="IPR004299">
    <property type="entry name" value="MBOAT_fam"/>
</dbReference>
<dbReference type="AlphaFoldDB" id="A0A2N1PKA8"/>
<comment type="subcellular location">
    <subcellularLocation>
        <location evidence="1">Membrane</location>
        <topology evidence="1">Multi-pass membrane protein</topology>
    </subcellularLocation>
</comment>
<feature type="transmembrane region" description="Helical" evidence="5">
    <location>
        <begin position="85"/>
        <end position="104"/>
    </location>
</feature>
<dbReference type="PANTHER" id="PTHR13285">
    <property type="entry name" value="ACYLTRANSFERASE"/>
    <property type="match status" value="1"/>
</dbReference>
<keyword evidence="2 5" id="KW-0812">Transmembrane</keyword>
<dbReference type="InterPro" id="IPR051085">
    <property type="entry name" value="MB_O-acyltransferase"/>
</dbReference>
<feature type="transmembrane region" description="Helical" evidence="5">
    <location>
        <begin position="15"/>
        <end position="33"/>
    </location>
</feature>
<evidence type="ECO:0000256" key="1">
    <source>
        <dbReference type="ARBA" id="ARBA00004141"/>
    </source>
</evidence>
<accession>A0A2N1PKA8</accession>
<comment type="caution">
    <text evidence="6">The sequence shown here is derived from an EMBL/GenBank/DDBJ whole genome shotgun (WGS) entry which is preliminary data.</text>
</comment>
<feature type="transmembrane region" description="Helical" evidence="5">
    <location>
        <begin position="189"/>
        <end position="212"/>
    </location>
</feature>
<feature type="transmembrane region" description="Helical" evidence="5">
    <location>
        <begin position="116"/>
        <end position="136"/>
    </location>
</feature>
<protein>
    <recommendedName>
        <fullName evidence="8">MBOAT family protein</fullName>
    </recommendedName>
</protein>
<dbReference type="PANTHER" id="PTHR13285:SF18">
    <property type="entry name" value="PROTEIN-CYSTEINE N-PALMITOYLTRANSFERASE RASP"/>
    <property type="match status" value="1"/>
</dbReference>
<organism evidence="6 7">
    <name type="scientific">Candidatus Wallbacteria bacterium HGW-Wallbacteria-1</name>
    <dbReference type="NCBI Taxonomy" id="2013854"/>
    <lineage>
        <taxon>Bacteria</taxon>
        <taxon>Candidatus Walliibacteriota</taxon>
    </lineage>
</organism>
<evidence type="ECO:0000256" key="5">
    <source>
        <dbReference type="SAM" id="Phobius"/>
    </source>
</evidence>
<dbReference type="Proteomes" id="UP000233256">
    <property type="component" value="Unassembled WGS sequence"/>
</dbReference>
<evidence type="ECO:0008006" key="8">
    <source>
        <dbReference type="Google" id="ProtNLM"/>
    </source>
</evidence>
<feature type="transmembrane region" description="Helical" evidence="5">
    <location>
        <begin position="232"/>
        <end position="252"/>
    </location>
</feature>
<evidence type="ECO:0000313" key="6">
    <source>
        <dbReference type="EMBL" id="PKK88770.1"/>
    </source>
</evidence>
<dbReference type="Pfam" id="PF03062">
    <property type="entry name" value="MBOAT"/>
    <property type="match status" value="1"/>
</dbReference>
<dbReference type="GO" id="GO:0016746">
    <property type="term" value="F:acyltransferase activity"/>
    <property type="evidence" value="ECO:0007669"/>
    <property type="project" value="TreeGrafter"/>
</dbReference>
<reference evidence="6 7" key="1">
    <citation type="journal article" date="2017" name="ISME J.">
        <title>Potential for microbial H2 and metal transformations associated with novel bacteria and archaea in deep terrestrial subsurface sediments.</title>
        <authorList>
            <person name="Hernsdorf A.W."/>
            <person name="Amano Y."/>
            <person name="Miyakawa K."/>
            <person name="Ise K."/>
            <person name="Suzuki Y."/>
            <person name="Anantharaman K."/>
            <person name="Probst A."/>
            <person name="Burstein D."/>
            <person name="Thomas B.C."/>
            <person name="Banfield J.F."/>
        </authorList>
    </citation>
    <scope>NUCLEOTIDE SEQUENCE [LARGE SCALE GENOMIC DNA]</scope>
    <source>
        <strain evidence="6">HGW-Wallbacteria-1</strain>
    </source>
</reference>
<gene>
    <name evidence="6" type="ORF">CVV64_17365</name>
</gene>
<feature type="transmembrane region" description="Helical" evidence="5">
    <location>
        <begin position="330"/>
        <end position="347"/>
    </location>
</feature>
<evidence type="ECO:0000313" key="7">
    <source>
        <dbReference type="Proteomes" id="UP000233256"/>
    </source>
</evidence>
<name>A0A2N1PKA8_9BACT</name>
<sequence>MERALHLVPGEFPNPYWYLLLMVFPILGFINLGKWRSTAILAVNLVYFTWIAGVKSLLAFPWVLLLWTILRQRCRTGKWTFWTKLWSWLWYLGIVALFVVHQTYSYDRPEFMKGMALTLIALGFLYSMLRSVDAFIEVGSRSQPLVGPVEFMNYVLPFHMLAVAQAYTDFHAQSLKEPEPHTGRSIARGFGRALFGILSFYVLSPTLIYFFLLDWPADTAWGFFFQLQIIPWNLIFQISGLCHMAVGAGILLRIETPENFNWPLFSRNMTEFWTRWHMQVGGFIKRNIFAPLMTFLLIKTRGKALVTCIFIAYTTAFLTCGLWHEFNWPWTMWGLWHALGLGVARTWDIWLRKRLTRAEHARYLANRWIGLLAWFINYEFVAVSVRLISP</sequence>
<feature type="transmembrane region" description="Helical" evidence="5">
    <location>
        <begin position="304"/>
        <end position="324"/>
    </location>
</feature>
<evidence type="ECO:0000256" key="2">
    <source>
        <dbReference type="ARBA" id="ARBA00022692"/>
    </source>
</evidence>
<dbReference type="GO" id="GO:0016020">
    <property type="term" value="C:membrane"/>
    <property type="evidence" value="ECO:0007669"/>
    <property type="project" value="UniProtKB-SubCell"/>
</dbReference>
<keyword evidence="3 5" id="KW-1133">Transmembrane helix</keyword>
<evidence type="ECO:0000256" key="4">
    <source>
        <dbReference type="ARBA" id="ARBA00023136"/>
    </source>
</evidence>
<dbReference type="EMBL" id="PGXC01000035">
    <property type="protein sequence ID" value="PKK88770.1"/>
    <property type="molecule type" value="Genomic_DNA"/>
</dbReference>
<feature type="transmembrane region" description="Helical" evidence="5">
    <location>
        <begin position="368"/>
        <end position="388"/>
    </location>
</feature>
<evidence type="ECO:0000256" key="3">
    <source>
        <dbReference type="ARBA" id="ARBA00022989"/>
    </source>
</evidence>
<proteinExistence type="predicted"/>